<dbReference type="InterPro" id="IPR027417">
    <property type="entry name" value="P-loop_NTPase"/>
</dbReference>
<keyword evidence="1" id="KW-0547">Nucleotide-binding</keyword>
<dbReference type="Gene3D" id="3.40.50.300">
    <property type="entry name" value="P-loop containing nucleotide triphosphate hydrolases"/>
    <property type="match status" value="1"/>
</dbReference>
<dbReference type="PANTHER" id="PTHR24223">
    <property type="entry name" value="ATP-BINDING CASSETTE SUB-FAMILY C"/>
    <property type="match status" value="1"/>
</dbReference>
<dbReference type="PANTHER" id="PTHR24223:SF415">
    <property type="entry name" value="FI20190P1"/>
    <property type="match status" value="1"/>
</dbReference>
<evidence type="ECO:0000256" key="2">
    <source>
        <dbReference type="ARBA" id="ARBA00022840"/>
    </source>
</evidence>
<proteinExistence type="predicted"/>
<gene>
    <name evidence="3" type="ORF">G5I_01471</name>
</gene>
<name>F4W7R7_ACREC</name>
<keyword evidence="2" id="KW-0067">ATP-binding</keyword>
<dbReference type="GO" id="GO:0042626">
    <property type="term" value="F:ATPase-coupled transmembrane transporter activity"/>
    <property type="evidence" value="ECO:0007669"/>
    <property type="project" value="TreeGrafter"/>
</dbReference>
<evidence type="ECO:0000313" key="4">
    <source>
        <dbReference type="Proteomes" id="UP000007755"/>
    </source>
</evidence>
<dbReference type="GO" id="GO:0005524">
    <property type="term" value="F:ATP binding"/>
    <property type="evidence" value="ECO:0007669"/>
    <property type="project" value="UniProtKB-KW"/>
</dbReference>
<accession>F4W7R7</accession>
<reference evidence="3" key="1">
    <citation type="submission" date="2011-02" db="EMBL/GenBank/DDBJ databases">
        <title>The genome of the leaf-cutting ant Acromyrmex echinatior suggests key adaptations to social evolution and fungus farming.</title>
        <authorList>
            <person name="Nygaard S."/>
            <person name="Zhang G."/>
        </authorList>
    </citation>
    <scope>NUCLEOTIDE SEQUENCE</scope>
</reference>
<dbReference type="InterPro" id="IPR050173">
    <property type="entry name" value="ABC_transporter_C-like"/>
</dbReference>
<protein>
    <submittedName>
        <fullName evidence="3">Multidrug resistance-associated protein 4</fullName>
    </submittedName>
</protein>
<dbReference type="OrthoDB" id="7615550at2759"/>
<dbReference type="AlphaFoldDB" id="F4W7R7"/>
<dbReference type="GO" id="GO:0016020">
    <property type="term" value="C:membrane"/>
    <property type="evidence" value="ECO:0007669"/>
    <property type="project" value="TreeGrafter"/>
</dbReference>
<dbReference type="eggNOG" id="KOG0054">
    <property type="taxonomic scope" value="Eukaryota"/>
</dbReference>
<organism evidence="4">
    <name type="scientific">Acromyrmex echinatior</name>
    <name type="common">Panamanian leafcutter ant</name>
    <name type="synonym">Acromyrmex octospinosus echinatior</name>
    <dbReference type="NCBI Taxonomy" id="103372"/>
    <lineage>
        <taxon>Eukaryota</taxon>
        <taxon>Metazoa</taxon>
        <taxon>Ecdysozoa</taxon>
        <taxon>Arthropoda</taxon>
        <taxon>Hexapoda</taxon>
        <taxon>Insecta</taxon>
        <taxon>Pterygota</taxon>
        <taxon>Neoptera</taxon>
        <taxon>Endopterygota</taxon>
        <taxon>Hymenoptera</taxon>
        <taxon>Apocrita</taxon>
        <taxon>Aculeata</taxon>
        <taxon>Formicoidea</taxon>
        <taxon>Formicidae</taxon>
        <taxon>Myrmicinae</taxon>
        <taxon>Acromyrmex</taxon>
    </lineage>
</organism>
<dbReference type="InParanoid" id="F4W7R7"/>
<sequence length="210" mass="23586">MIASLTDRRVHLMSEFIAGIQVMKMYAWEKSFSQIVSEPGQLCAVISAVGSGKLSILHLLLKELNPGIDSIILTQGCSKYNFPGNLSTGYFTNNPNLRISYASQELWLFGGTVRDDILFGRSYNKARYMQFLFDQLANVSGSCVHLDKGFLQRDMTTVGDRSVSLSGGQRAHLYRKCITEYLHGKTRILVTSQLQFLKRANHIVVLDRVT</sequence>
<dbReference type="EMBL" id="GL887862">
    <property type="protein sequence ID" value="EGI69758.1"/>
    <property type="molecule type" value="Genomic_DNA"/>
</dbReference>
<evidence type="ECO:0000313" key="3">
    <source>
        <dbReference type="EMBL" id="EGI69758.1"/>
    </source>
</evidence>
<evidence type="ECO:0000256" key="1">
    <source>
        <dbReference type="ARBA" id="ARBA00022741"/>
    </source>
</evidence>
<dbReference type="SUPFAM" id="SSF52540">
    <property type="entry name" value="P-loop containing nucleoside triphosphate hydrolases"/>
    <property type="match status" value="1"/>
</dbReference>
<keyword evidence="4" id="KW-1185">Reference proteome</keyword>
<dbReference type="Proteomes" id="UP000007755">
    <property type="component" value="Unassembled WGS sequence"/>
</dbReference>